<dbReference type="Gene3D" id="3.90.550.10">
    <property type="entry name" value="Spore Coat Polysaccharide Biosynthesis Protein SpsA, Chain A"/>
    <property type="match status" value="1"/>
</dbReference>
<reference evidence="2" key="1">
    <citation type="journal article" date="2012" name="Science">
        <title>Fermentation, hydrogen, and sulfur metabolism in multiple uncultivated bacterial phyla.</title>
        <authorList>
            <person name="Wrighton K.C."/>
            <person name="Thomas B.C."/>
            <person name="Sharon I."/>
            <person name="Miller C.S."/>
            <person name="Castelle C.J."/>
            <person name="VerBerkmoes N.C."/>
            <person name="Wilkins M.J."/>
            <person name="Hettich R.L."/>
            <person name="Lipton M.S."/>
            <person name="Williams K.H."/>
            <person name="Long P.E."/>
            <person name="Banfield J.F."/>
        </authorList>
    </citation>
    <scope>NUCLEOTIDE SEQUENCE [LARGE SCALE GENOMIC DNA]</scope>
</reference>
<keyword evidence="1" id="KW-1133">Transmembrane helix</keyword>
<name>K2G9I7_9BACT</name>
<evidence type="ECO:0008006" key="3">
    <source>
        <dbReference type="Google" id="ProtNLM"/>
    </source>
</evidence>
<comment type="caution">
    <text evidence="2">The sequence shown here is derived from an EMBL/GenBank/DDBJ whole genome shotgun (WGS) entry which is preliminary data.</text>
</comment>
<proteinExistence type="predicted"/>
<feature type="transmembrane region" description="Helical" evidence="1">
    <location>
        <begin position="446"/>
        <end position="469"/>
    </location>
</feature>
<keyword evidence="1" id="KW-0472">Membrane</keyword>
<accession>K2G9I7</accession>
<sequence length="493" mass="59379">MNKKQIENFFLSQKFLSKVPFLLFLVILILPISILRVNYKVWLFFIAFYISYWAVKAFESYYYILISYLHLLNINQKDFKKSKIIKEDAKNLKLVIVLPYISTPYDVIEDSIISVLNNDFPYIKNLTIILGPEQRDQETTDNVYKVYEKYKNSWANIVVIPHELQPGDWKVKWANITYALKEYVRLYSPDEDNTIVITTDWDAKIEKNLFTSLAYQFLITEMPHNAIYQFTPVYSNNWTKSTFFARLIAIWTTFWQLAESQNPEFYRCFSTYSMSLKCLKKSDYWSRTSIVEDWLQYWRSYFAWDGVFRIVNVPAICKMDVVEEENLWKTIKSQYKQLRRWSWWCSDIEFVIPKFYKNKKIGIIEKIRKIWYLIFNHLFWSGWALTLFFIGYLPWVIDNLKNSIITLTIPLSVSLVFTIIFATIAFPSFLSILIMRKYTKFRKRDYIINIFQWLLIPTLTLTLFSVPAIESQLRYFFNWRIDDFEATKKMKRN</sequence>
<keyword evidence="1" id="KW-0812">Transmembrane</keyword>
<feature type="transmembrane region" description="Helical" evidence="1">
    <location>
        <begin position="60"/>
        <end position="76"/>
    </location>
</feature>
<evidence type="ECO:0000313" key="2">
    <source>
        <dbReference type="EMBL" id="EKE26829.1"/>
    </source>
</evidence>
<evidence type="ECO:0000256" key="1">
    <source>
        <dbReference type="SAM" id="Phobius"/>
    </source>
</evidence>
<dbReference type="EMBL" id="AMFJ01000654">
    <property type="protein sequence ID" value="EKE26829.1"/>
    <property type="molecule type" value="Genomic_DNA"/>
</dbReference>
<dbReference type="PANTHER" id="PTHR36851">
    <property type="entry name" value="UNNAMED PRODUCT"/>
    <property type="match status" value="1"/>
</dbReference>
<dbReference type="InterPro" id="IPR029044">
    <property type="entry name" value="Nucleotide-diphossugar_trans"/>
</dbReference>
<gene>
    <name evidence="2" type="ORF">ACD_4C00138G0018</name>
</gene>
<feature type="transmembrane region" description="Helical" evidence="1">
    <location>
        <begin position="409"/>
        <end position="434"/>
    </location>
</feature>
<dbReference type="AlphaFoldDB" id="K2G9I7"/>
<feature type="transmembrane region" description="Helical" evidence="1">
    <location>
        <begin position="21"/>
        <end position="54"/>
    </location>
</feature>
<organism evidence="2">
    <name type="scientific">uncultured bacterium</name>
    <name type="common">gcode 4</name>
    <dbReference type="NCBI Taxonomy" id="1234023"/>
    <lineage>
        <taxon>Bacteria</taxon>
        <taxon>environmental samples</taxon>
    </lineage>
</organism>
<dbReference type="PANTHER" id="PTHR36851:SF1">
    <property type="entry name" value="GLYCO_TRANS_2-LIKE DOMAIN-CONTAINING PROTEIN"/>
    <property type="match status" value="1"/>
</dbReference>
<dbReference type="SUPFAM" id="SSF53448">
    <property type="entry name" value="Nucleotide-diphospho-sugar transferases"/>
    <property type="match status" value="1"/>
</dbReference>
<protein>
    <recommendedName>
        <fullName evidence="3">Glycosyltransferase 2-like domain-containing protein</fullName>
    </recommendedName>
</protein>
<feature type="transmembrane region" description="Helical" evidence="1">
    <location>
        <begin position="370"/>
        <end position="397"/>
    </location>
</feature>